<sequence>MSLCRESGTSTVLVVDDEFFVRIDTINAVESAGFATIEASTADDGLALLSSRPDVRVLITDIEMPGTMDGLQFARRVRERWPSIHVIVISGRRPVASEEIPANGIFLNKPLSKTQLSQTLRGLIGDGDE</sequence>
<dbReference type="Pfam" id="PF00072">
    <property type="entry name" value="Response_reg"/>
    <property type="match status" value="1"/>
</dbReference>
<feature type="domain" description="Response regulatory" evidence="5">
    <location>
        <begin position="11"/>
        <end position="124"/>
    </location>
</feature>
<dbReference type="SMART" id="SM00448">
    <property type="entry name" value="REC"/>
    <property type="match status" value="1"/>
</dbReference>
<feature type="modified residue" description="4-aspartylphosphate" evidence="4">
    <location>
        <position position="61"/>
    </location>
</feature>
<reference evidence="6" key="1">
    <citation type="submission" date="2022-08" db="EMBL/GenBank/DDBJ databases">
        <authorList>
            <person name="Li F."/>
        </authorList>
    </citation>
    <scope>NUCLEOTIDE SEQUENCE</scope>
    <source>
        <strain evidence="6">MQZ15Z-1</strain>
    </source>
</reference>
<dbReference type="InterPro" id="IPR001789">
    <property type="entry name" value="Sig_transdc_resp-reg_receiver"/>
</dbReference>
<dbReference type="AlphaFoldDB" id="A0A9X2PG84"/>
<accession>A0A9X2PG84</accession>
<dbReference type="GO" id="GO:0000160">
    <property type="term" value="P:phosphorelay signal transduction system"/>
    <property type="evidence" value="ECO:0007669"/>
    <property type="project" value="InterPro"/>
</dbReference>
<keyword evidence="7" id="KW-1185">Reference proteome</keyword>
<evidence type="ECO:0000259" key="5">
    <source>
        <dbReference type="PROSITE" id="PS50110"/>
    </source>
</evidence>
<dbReference type="Proteomes" id="UP001151088">
    <property type="component" value="Unassembled WGS sequence"/>
</dbReference>
<dbReference type="EMBL" id="JANTHZ010000004">
    <property type="protein sequence ID" value="MCS0495618.1"/>
    <property type="molecule type" value="Genomic_DNA"/>
</dbReference>
<dbReference type="InterPro" id="IPR011006">
    <property type="entry name" value="CheY-like_superfamily"/>
</dbReference>
<evidence type="ECO:0000256" key="1">
    <source>
        <dbReference type="ARBA" id="ARBA00022553"/>
    </source>
</evidence>
<protein>
    <submittedName>
        <fullName evidence="6">Response regulator</fullName>
    </submittedName>
</protein>
<dbReference type="PANTHER" id="PTHR44591:SF3">
    <property type="entry name" value="RESPONSE REGULATORY DOMAIN-CONTAINING PROTEIN"/>
    <property type="match status" value="1"/>
</dbReference>
<evidence type="ECO:0000256" key="2">
    <source>
        <dbReference type="ARBA" id="ARBA00023015"/>
    </source>
</evidence>
<dbReference type="InterPro" id="IPR050595">
    <property type="entry name" value="Bact_response_regulator"/>
</dbReference>
<gene>
    <name evidence="6" type="ORF">NVS89_10960</name>
</gene>
<evidence type="ECO:0000256" key="4">
    <source>
        <dbReference type="PROSITE-ProRule" id="PRU00169"/>
    </source>
</evidence>
<evidence type="ECO:0000313" key="6">
    <source>
        <dbReference type="EMBL" id="MCS0495618.1"/>
    </source>
</evidence>
<dbReference type="PROSITE" id="PS50110">
    <property type="entry name" value="RESPONSE_REGULATORY"/>
    <property type="match status" value="1"/>
</dbReference>
<name>A0A9X2PG84_9HYPH</name>
<keyword evidence="2" id="KW-0805">Transcription regulation</keyword>
<evidence type="ECO:0000313" key="7">
    <source>
        <dbReference type="Proteomes" id="UP001151088"/>
    </source>
</evidence>
<proteinExistence type="predicted"/>
<keyword evidence="1 4" id="KW-0597">Phosphoprotein</keyword>
<dbReference type="PANTHER" id="PTHR44591">
    <property type="entry name" value="STRESS RESPONSE REGULATOR PROTEIN 1"/>
    <property type="match status" value="1"/>
</dbReference>
<dbReference type="Gene3D" id="3.40.50.2300">
    <property type="match status" value="1"/>
</dbReference>
<dbReference type="SUPFAM" id="SSF52172">
    <property type="entry name" value="CheY-like"/>
    <property type="match status" value="1"/>
</dbReference>
<keyword evidence="3" id="KW-0804">Transcription</keyword>
<evidence type="ECO:0000256" key="3">
    <source>
        <dbReference type="ARBA" id="ARBA00023163"/>
    </source>
</evidence>
<comment type="caution">
    <text evidence="6">The sequence shown here is derived from an EMBL/GenBank/DDBJ whole genome shotgun (WGS) entry which is preliminary data.</text>
</comment>
<organism evidence="6 7">
    <name type="scientific">Ancylobacter mangrovi</name>
    <dbReference type="NCBI Taxonomy" id="2972472"/>
    <lineage>
        <taxon>Bacteria</taxon>
        <taxon>Pseudomonadati</taxon>
        <taxon>Pseudomonadota</taxon>
        <taxon>Alphaproteobacteria</taxon>
        <taxon>Hyphomicrobiales</taxon>
        <taxon>Xanthobacteraceae</taxon>
        <taxon>Ancylobacter</taxon>
    </lineage>
</organism>
<dbReference type="RefSeq" id="WP_258732774.1">
    <property type="nucleotide sequence ID" value="NZ_JANTHZ010000004.1"/>
</dbReference>